<name>A0A834TZS0_9FABA</name>
<evidence type="ECO:0000313" key="1">
    <source>
        <dbReference type="EMBL" id="KAF7826844.1"/>
    </source>
</evidence>
<protein>
    <submittedName>
        <fullName evidence="1">Uncharacterized protein</fullName>
    </submittedName>
</protein>
<dbReference type="AlphaFoldDB" id="A0A834TZS0"/>
<comment type="caution">
    <text evidence="1">The sequence shown here is derived from an EMBL/GenBank/DDBJ whole genome shotgun (WGS) entry which is preliminary data.</text>
</comment>
<keyword evidence="2" id="KW-1185">Reference proteome</keyword>
<accession>A0A834TZS0</accession>
<organism evidence="1 2">
    <name type="scientific">Senna tora</name>
    <dbReference type="NCBI Taxonomy" id="362788"/>
    <lineage>
        <taxon>Eukaryota</taxon>
        <taxon>Viridiplantae</taxon>
        <taxon>Streptophyta</taxon>
        <taxon>Embryophyta</taxon>
        <taxon>Tracheophyta</taxon>
        <taxon>Spermatophyta</taxon>
        <taxon>Magnoliopsida</taxon>
        <taxon>eudicotyledons</taxon>
        <taxon>Gunneridae</taxon>
        <taxon>Pentapetalae</taxon>
        <taxon>rosids</taxon>
        <taxon>fabids</taxon>
        <taxon>Fabales</taxon>
        <taxon>Fabaceae</taxon>
        <taxon>Caesalpinioideae</taxon>
        <taxon>Cassia clade</taxon>
        <taxon>Senna</taxon>
    </lineage>
</organism>
<dbReference type="EMBL" id="JAAIUW010000006">
    <property type="protein sequence ID" value="KAF7826844.1"/>
    <property type="molecule type" value="Genomic_DNA"/>
</dbReference>
<dbReference type="Proteomes" id="UP000634136">
    <property type="component" value="Unassembled WGS sequence"/>
</dbReference>
<proteinExistence type="predicted"/>
<evidence type="ECO:0000313" key="2">
    <source>
        <dbReference type="Proteomes" id="UP000634136"/>
    </source>
</evidence>
<sequence length="150" mass="16612">MAKNLNLKGNINIYLEDNVSWKKPTDEWIKINTDRAHNPNTNDISCGGVAQKLCWRALQGMVRGSASYDCKVAKEVAIEHAISYDSIRILIFKSRASSSPFSFLVPSFVREAINGFVDDDSGSYFGAHIRFFGATLTLYHSVSPSSSAPF</sequence>
<reference evidence="1" key="1">
    <citation type="submission" date="2020-09" db="EMBL/GenBank/DDBJ databases">
        <title>Genome-Enabled Discovery of Anthraquinone Biosynthesis in Senna tora.</title>
        <authorList>
            <person name="Kang S.-H."/>
            <person name="Pandey R.P."/>
            <person name="Lee C.-M."/>
            <person name="Sim J.-S."/>
            <person name="Jeong J.-T."/>
            <person name="Choi B.-S."/>
            <person name="Jung M."/>
            <person name="Ginzburg D."/>
            <person name="Zhao K."/>
            <person name="Won S.Y."/>
            <person name="Oh T.-J."/>
            <person name="Yu Y."/>
            <person name="Kim N.-H."/>
            <person name="Lee O.R."/>
            <person name="Lee T.-H."/>
            <person name="Bashyal P."/>
            <person name="Kim T.-S."/>
            <person name="Lee W.-H."/>
            <person name="Kawkins C."/>
            <person name="Kim C.-K."/>
            <person name="Kim J.S."/>
            <person name="Ahn B.O."/>
            <person name="Rhee S.Y."/>
            <person name="Sohng J.K."/>
        </authorList>
    </citation>
    <scope>NUCLEOTIDE SEQUENCE</scope>
    <source>
        <tissue evidence="1">Leaf</tissue>
    </source>
</reference>
<gene>
    <name evidence="1" type="ORF">G2W53_018008</name>
</gene>